<comment type="caution">
    <text evidence="1">The sequence shown here is derived from an EMBL/GenBank/DDBJ whole genome shotgun (WGS) entry which is preliminary data.</text>
</comment>
<sequence>MISFSGSVWKHVVRKGDAVVDATCGNGHDTLALLKLVADKTQRGRVYGMDVQKIALESTSSLLDQFSSPDEKELVELFVMSHSQMEDIVPNDVAVRLVAFNLGYLPGGAKQIITRCIRGC</sequence>
<dbReference type="OrthoDB" id="2984at2759"/>
<reference evidence="2" key="1">
    <citation type="journal article" date="2023" name="Proc. Natl. Acad. Sci. U.S.A.">
        <title>Genomic and structural basis for evolution of tropane alkaloid biosynthesis.</title>
        <authorList>
            <person name="Wanga Y.-J."/>
            <person name="Taina T."/>
            <person name="Yua J.-Y."/>
            <person name="Lia J."/>
            <person name="Xua B."/>
            <person name="Chenc J."/>
            <person name="D'Auriad J.C."/>
            <person name="Huanga J.-P."/>
            <person name="Huanga S.-X."/>
        </authorList>
    </citation>
    <scope>NUCLEOTIDE SEQUENCE [LARGE SCALE GENOMIC DNA]</scope>
    <source>
        <strain evidence="2">cv. KIB-2019</strain>
    </source>
</reference>
<dbReference type="InterPro" id="IPR010719">
    <property type="entry name" value="MnmM_MeTrfase"/>
</dbReference>
<gene>
    <name evidence="1" type="ORF">K7X08_022810</name>
</gene>
<evidence type="ECO:0000313" key="2">
    <source>
        <dbReference type="Proteomes" id="UP001152561"/>
    </source>
</evidence>
<dbReference type="Pfam" id="PF06962">
    <property type="entry name" value="rRNA_methylase"/>
    <property type="match status" value="1"/>
</dbReference>
<protein>
    <submittedName>
        <fullName evidence="1">Uncharacterized protein</fullName>
    </submittedName>
</protein>
<dbReference type="Proteomes" id="UP001152561">
    <property type="component" value="Unassembled WGS sequence"/>
</dbReference>
<dbReference type="InterPro" id="IPR029063">
    <property type="entry name" value="SAM-dependent_MTases_sf"/>
</dbReference>
<keyword evidence="2" id="KW-1185">Reference proteome</keyword>
<dbReference type="PANTHER" id="PTHR35276">
    <property type="entry name" value="S-ADENOSYL-L-METHIONINE-DEPENDENT METHYLTRANSFERASES SUPERFAMILY PROTEIN"/>
    <property type="match status" value="1"/>
</dbReference>
<dbReference type="SUPFAM" id="SSF53335">
    <property type="entry name" value="S-adenosyl-L-methionine-dependent methyltransferases"/>
    <property type="match status" value="1"/>
</dbReference>
<name>A0A9Q1MBF7_9SOLA</name>
<evidence type="ECO:0000313" key="1">
    <source>
        <dbReference type="EMBL" id="KAJ8556052.1"/>
    </source>
</evidence>
<dbReference type="AlphaFoldDB" id="A0A9Q1MBF7"/>
<proteinExistence type="predicted"/>
<dbReference type="EMBL" id="JAJAGQ010000008">
    <property type="protein sequence ID" value="KAJ8556052.1"/>
    <property type="molecule type" value="Genomic_DNA"/>
</dbReference>
<accession>A0A9Q1MBF7</accession>
<dbReference type="PANTHER" id="PTHR35276:SF1">
    <property type="entry name" value="TRNA (MNM(5)S(2)U34)-METHYLTRANSFERASE, CHLOROPLASTIC"/>
    <property type="match status" value="1"/>
</dbReference>
<organism evidence="1 2">
    <name type="scientific">Anisodus acutangulus</name>
    <dbReference type="NCBI Taxonomy" id="402998"/>
    <lineage>
        <taxon>Eukaryota</taxon>
        <taxon>Viridiplantae</taxon>
        <taxon>Streptophyta</taxon>
        <taxon>Embryophyta</taxon>
        <taxon>Tracheophyta</taxon>
        <taxon>Spermatophyta</taxon>
        <taxon>Magnoliopsida</taxon>
        <taxon>eudicotyledons</taxon>
        <taxon>Gunneridae</taxon>
        <taxon>Pentapetalae</taxon>
        <taxon>asterids</taxon>
        <taxon>lamiids</taxon>
        <taxon>Solanales</taxon>
        <taxon>Solanaceae</taxon>
        <taxon>Solanoideae</taxon>
        <taxon>Hyoscyameae</taxon>
        <taxon>Anisodus</taxon>
    </lineage>
</organism>
<dbReference type="Gene3D" id="3.40.50.150">
    <property type="entry name" value="Vaccinia Virus protein VP39"/>
    <property type="match status" value="1"/>
</dbReference>